<gene>
    <name evidence="3" type="primary">LOC100644733</name>
</gene>
<reference evidence="3" key="1">
    <citation type="submission" date="2025-08" db="UniProtKB">
        <authorList>
            <consortium name="RefSeq"/>
        </authorList>
    </citation>
    <scope>IDENTIFICATION</scope>
</reference>
<feature type="transmembrane region" description="Helical" evidence="1">
    <location>
        <begin position="6"/>
        <end position="21"/>
    </location>
</feature>
<protein>
    <submittedName>
        <fullName evidence="3">Uncharacterized protein LOC100644733</fullName>
    </submittedName>
</protein>
<keyword evidence="1" id="KW-0472">Membrane</keyword>
<proteinExistence type="predicted"/>
<evidence type="ECO:0000256" key="1">
    <source>
        <dbReference type="SAM" id="Phobius"/>
    </source>
</evidence>
<keyword evidence="1" id="KW-1133">Transmembrane helix</keyword>
<evidence type="ECO:0000313" key="2">
    <source>
        <dbReference type="Proteomes" id="UP000835206"/>
    </source>
</evidence>
<keyword evidence="2" id="KW-1185">Reference proteome</keyword>
<dbReference type="RefSeq" id="XP_012169645.1">
    <property type="nucleotide sequence ID" value="XM_012314255.3"/>
</dbReference>
<dbReference type="OrthoDB" id="7610018at2759"/>
<dbReference type="GeneID" id="100644733"/>
<dbReference type="AlphaFoldDB" id="A0A9B2MNF0"/>
<evidence type="ECO:0000313" key="3">
    <source>
        <dbReference type="RefSeq" id="XP_012169645.1"/>
    </source>
</evidence>
<dbReference type="Proteomes" id="UP000835206">
    <property type="component" value="Chromosome 11"/>
</dbReference>
<organism evidence="2 3">
    <name type="scientific">Bombus terrestris</name>
    <name type="common">Buff-tailed bumblebee</name>
    <name type="synonym">Apis terrestris</name>
    <dbReference type="NCBI Taxonomy" id="30195"/>
    <lineage>
        <taxon>Eukaryota</taxon>
        <taxon>Metazoa</taxon>
        <taxon>Ecdysozoa</taxon>
        <taxon>Arthropoda</taxon>
        <taxon>Hexapoda</taxon>
        <taxon>Insecta</taxon>
        <taxon>Pterygota</taxon>
        <taxon>Neoptera</taxon>
        <taxon>Endopterygota</taxon>
        <taxon>Hymenoptera</taxon>
        <taxon>Apocrita</taxon>
        <taxon>Aculeata</taxon>
        <taxon>Apoidea</taxon>
        <taxon>Anthophila</taxon>
        <taxon>Apidae</taxon>
        <taxon>Bombus</taxon>
        <taxon>Bombus</taxon>
    </lineage>
</organism>
<keyword evidence="1" id="KW-0812">Transmembrane</keyword>
<dbReference type="KEGG" id="bter:100644733"/>
<accession>A0A9B2MNF0</accession>
<sequence length="232" mass="26705">MFIYLVAPVATFVFIFGLLYIKRLDNWLRSSIRCSLILYNGLIYRTAIQTSLNNRDSESNLTSESPMAVISDRDRVEYDELLAQKIVANNNERLSDAFLEEVGNRSKNLNPPRYSFEDIVSEERNKDLGLRVKTHQLGITYDNITRTSKQEGKENILETLKSSVEKSNYPSSRLNKQIYNLILKEGQKECEARQKLLSSDNNKFNEPLPIEIKEYLPSSSEKKAGLKDNIDK</sequence>
<name>A0A9B2MNF0_BOMTE</name>